<dbReference type="GO" id="GO:0000049">
    <property type="term" value="F:tRNA binding"/>
    <property type="evidence" value="ECO:0007669"/>
    <property type="project" value="InterPro"/>
</dbReference>
<dbReference type="InterPro" id="IPR009080">
    <property type="entry name" value="tRNAsynth_Ia_anticodon-bd"/>
</dbReference>
<comment type="function">
    <text evidence="10 12">Catalyzes the attachment of isoleucine to tRNA(Ile). As IleRS can inadvertently accommodate and process structurally similar amino acids such as valine, to avoid such errors it has two additional distinct tRNA(Ile)-dependent editing activities. One activity is designated as 'pretransfer' editing and involves the hydrolysis of activated Val-AMP. The other activity is designated 'posttransfer' editing and involves deacylation of mischarged Val-tRNA(Ile).</text>
</comment>
<dbReference type="GO" id="GO:0005524">
    <property type="term" value="F:ATP binding"/>
    <property type="evidence" value="ECO:0007669"/>
    <property type="project" value="UniProtKB-UniRule"/>
</dbReference>
<dbReference type="Pfam" id="PF00133">
    <property type="entry name" value="tRNA-synt_1"/>
    <property type="match status" value="1"/>
</dbReference>
<evidence type="ECO:0000256" key="7">
    <source>
        <dbReference type="ARBA" id="ARBA00022840"/>
    </source>
</evidence>
<dbReference type="EMBL" id="QRAS01000001">
    <property type="protein sequence ID" value="RDL11697.1"/>
    <property type="molecule type" value="Genomic_DNA"/>
</dbReference>
<evidence type="ECO:0000256" key="9">
    <source>
        <dbReference type="ARBA" id="ARBA00023146"/>
    </source>
</evidence>
<comment type="caution">
    <text evidence="13">The sequence shown here is derived from an EMBL/GenBank/DDBJ whole genome shotgun (WGS) entry which is preliminary data.</text>
</comment>
<dbReference type="PANTHER" id="PTHR42765">
    <property type="entry name" value="SOLEUCYL-TRNA SYNTHETASE"/>
    <property type="match status" value="1"/>
</dbReference>
<evidence type="ECO:0000256" key="1">
    <source>
        <dbReference type="ARBA" id="ARBA00006887"/>
    </source>
</evidence>
<evidence type="ECO:0000256" key="10">
    <source>
        <dbReference type="ARBA" id="ARBA00025217"/>
    </source>
</evidence>
<comment type="subcellular location">
    <subcellularLocation>
        <location evidence="12">Cytoplasm</location>
    </subcellularLocation>
</comment>
<dbReference type="PROSITE" id="PS00178">
    <property type="entry name" value="AA_TRNA_LIGASE_I"/>
    <property type="match status" value="1"/>
</dbReference>
<dbReference type="Gene3D" id="3.40.50.620">
    <property type="entry name" value="HUPs"/>
    <property type="match status" value="2"/>
</dbReference>
<dbReference type="CDD" id="cd07960">
    <property type="entry name" value="Anticodon_Ia_Ile_BEm"/>
    <property type="match status" value="1"/>
</dbReference>
<dbReference type="AlphaFoldDB" id="A0A288QVH6"/>
<dbReference type="GO" id="GO:0046872">
    <property type="term" value="F:metal ion binding"/>
    <property type="evidence" value="ECO:0007669"/>
    <property type="project" value="UniProtKB-KW"/>
</dbReference>
<dbReference type="PRINTS" id="PR00984">
    <property type="entry name" value="TRNASYNTHILE"/>
</dbReference>
<keyword evidence="5 12" id="KW-0547">Nucleotide-binding</keyword>
<gene>
    <name evidence="12" type="primary">ileS</name>
    <name evidence="13" type="ORF">DFP99_0115</name>
</gene>
<dbReference type="Gene3D" id="1.10.730.20">
    <property type="match status" value="1"/>
</dbReference>
<keyword evidence="14" id="KW-1185">Reference proteome</keyword>
<dbReference type="SUPFAM" id="SSF50677">
    <property type="entry name" value="ValRS/IleRS/LeuRS editing domain"/>
    <property type="match status" value="1"/>
</dbReference>
<dbReference type="Pfam" id="PF08264">
    <property type="entry name" value="Anticodon_1"/>
    <property type="match status" value="1"/>
</dbReference>
<dbReference type="GeneID" id="94545691"/>
<dbReference type="RefSeq" id="WP_070229769.1">
    <property type="nucleotide sequence ID" value="NZ_BJYO01000002.1"/>
</dbReference>
<evidence type="ECO:0000313" key="13">
    <source>
        <dbReference type="EMBL" id="RDL11697.1"/>
    </source>
</evidence>
<keyword evidence="2 12" id="KW-0963">Cytoplasm</keyword>
<dbReference type="CDD" id="cd00818">
    <property type="entry name" value="IleRS_core"/>
    <property type="match status" value="1"/>
</dbReference>
<keyword evidence="4" id="KW-0479">Metal-binding</keyword>
<sequence>MKIKETLNIGKTKFPMRGSLPKTELERENIWFENKVYEQRQKLNEGKPTFMLHDGPPYANGNIHIGHAMNKISKDIIVRYKSMNGFRSPYVPGWDTHGLPIEQQLTKAGHDRKKMSKAEWRKLAEKFALEQIDTQRADFKRLGVSGDWDHPYITLLPKFEAAQVRVFGAMAGKGYIFRGGKPVYWSWSSESALAEAEIEYHDITSKTAFYGNVVVDGRGVLEPGTQLVVWTTTPWTVPGSRAITVGADFDYAVVVVDDVKYVVAEQLLSNLAESFGWQNYTIEKTVKGSEIERVTAAHPFIDGLELLVLNGAHVTLDSGTGLVHTAPDFGEDDYFVSKEYGIEPNTNLVDDQGKLTEEAGAAFDGVFYQDADDVTLRLLTEKNLLLKQVDVNHSYPFDWRTKQPIIWRAVPQWFASIDGFRDDILKAIDQDINFLPEWGKKRLYNMIRDRGDWVISRQRVWGVPLPIFYAEDGTEIVDEAVIRHVADLFEEHGSTYWFEHEAKDLLPEGYTNEHSPNGIFTKEEDIMDVWFDSGSSWNGVLNTREDLTYPADLYLEGSDQYRGWFNSSLITSVAVNGHAPYKNVLSQGFVLDGNGEKMSKSLGNIIAPADVVKEMGAEIIRLWVSSVDSSQDVRVSMDLLKQTSETYRKIRNTMRFLLANTADFNPNEDAVAYADLTPVDQYFYAKFNKLVAQVKMSYDAFDFMRVYKSVVNFINVDLSAFYLDFNKDVLYVEAPKGALRRSAQTVLYKVLRDLDKLLLPILPHTAEEIFEYMPYETADFAYLTDMPEVEELANADELIANWTKFMAVRDAVNKALEAARGHELIGKPAEAAVTLYLTDEQRALIDALGQDVRVTLLVSQLHLAAVNDADAEVPTFDGFKILVEHAAGEVSPRDRMFHIDLGADVDFPMLSAHEAQIIRENYPEAVTEGFEV</sequence>
<dbReference type="InterPro" id="IPR013155">
    <property type="entry name" value="M/V/L/I-tRNA-synth_anticd-bd"/>
</dbReference>
<feature type="binding site" evidence="12">
    <location>
        <position position="556"/>
    </location>
    <ligand>
        <name>L-isoleucyl-5'-AMP</name>
        <dbReference type="ChEBI" id="CHEBI:178002"/>
    </ligand>
</feature>
<evidence type="ECO:0000256" key="11">
    <source>
        <dbReference type="ARBA" id="ARBA00048359"/>
    </source>
</evidence>
<dbReference type="InterPro" id="IPR014729">
    <property type="entry name" value="Rossmann-like_a/b/a_fold"/>
</dbReference>
<dbReference type="InterPro" id="IPR033708">
    <property type="entry name" value="Anticodon_Ile_BEm"/>
</dbReference>
<evidence type="ECO:0000256" key="3">
    <source>
        <dbReference type="ARBA" id="ARBA00022598"/>
    </source>
</evidence>
<accession>A0A288QVH6</accession>
<keyword evidence="3 12" id="KW-0436">Ligase</keyword>
<dbReference type="Gene3D" id="1.10.10.830">
    <property type="entry name" value="Ile-tRNA synthetase CP2 domain-like"/>
    <property type="match status" value="1"/>
</dbReference>
<dbReference type="GO" id="GO:0005829">
    <property type="term" value="C:cytosol"/>
    <property type="evidence" value="ECO:0007669"/>
    <property type="project" value="TreeGrafter"/>
</dbReference>
<keyword evidence="6" id="KW-0862">Zinc</keyword>
<dbReference type="EC" id="6.1.1.5" evidence="12"/>
<keyword evidence="7 12" id="KW-0067">ATP-binding</keyword>
<feature type="short sequence motif" description="'HIGH' region" evidence="12">
    <location>
        <begin position="57"/>
        <end position="67"/>
    </location>
</feature>
<evidence type="ECO:0000313" key="14">
    <source>
        <dbReference type="Proteomes" id="UP000254912"/>
    </source>
</evidence>
<proteinExistence type="inferred from homology"/>
<dbReference type="FunFam" id="1.10.10.830:FF:000001">
    <property type="entry name" value="Isoleucine--tRNA ligase"/>
    <property type="match status" value="1"/>
</dbReference>
<evidence type="ECO:0000256" key="6">
    <source>
        <dbReference type="ARBA" id="ARBA00022833"/>
    </source>
</evidence>
<keyword evidence="8 12" id="KW-0648">Protein biosynthesis</keyword>
<evidence type="ECO:0000256" key="12">
    <source>
        <dbReference type="HAMAP-Rule" id="MF_02002"/>
    </source>
</evidence>
<dbReference type="InterPro" id="IPR009008">
    <property type="entry name" value="Val/Leu/Ile-tRNA-synth_edit"/>
</dbReference>
<dbReference type="GO" id="GO:0006428">
    <property type="term" value="P:isoleucyl-tRNA aminoacylation"/>
    <property type="evidence" value="ECO:0007669"/>
    <property type="project" value="UniProtKB-UniRule"/>
</dbReference>
<comment type="caution">
    <text evidence="12">Lacks conserved residue(s) required for the propagation of feature annotation.</text>
</comment>
<feature type="binding site" evidence="12">
    <location>
        <position position="600"/>
    </location>
    <ligand>
        <name>ATP</name>
        <dbReference type="ChEBI" id="CHEBI:30616"/>
    </ligand>
</feature>
<dbReference type="InterPro" id="IPR002300">
    <property type="entry name" value="aa-tRNA-synth_Ia"/>
</dbReference>
<organism evidence="13 14">
    <name type="scientific">Weissella soli</name>
    <dbReference type="NCBI Taxonomy" id="155866"/>
    <lineage>
        <taxon>Bacteria</taxon>
        <taxon>Bacillati</taxon>
        <taxon>Bacillota</taxon>
        <taxon>Bacilli</taxon>
        <taxon>Lactobacillales</taxon>
        <taxon>Lactobacillaceae</taxon>
        <taxon>Weissella</taxon>
    </lineage>
</organism>
<dbReference type="SUPFAM" id="SSF52374">
    <property type="entry name" value="Nucleotidylyl transferase"/>
    <property type="match status" value="1"/>
</dbReference>
<comment type="domain">
    <text evidence="12">IleRS has two distinct active sites: one for aminoacylation and one for editing. The misactivated valine is translocated from the active site to the editing site, which sterically excludes the correctly activated isoleucine. The single editing site contains two valyl binding pockets, one specific for each substrate (Val-AMP or Val-tRNA(Ile)).</text>
</comment>
<dbReference type="Gene3D" id="3.90.740.10">
    <property type="entry name" value="Valyl/Leucyl/Isoleucyl-tRNA synthetase, editing domain"/>
    <property type="match status" value="1"/>
</dbReference>
<evidence type="ECO:0000256" key="5">
    <source>
        <dbReference type="ARBA" id="ARBA00022741"/>
    </source>
</evidence>
<dbReference type="InterPro" id="IPR023585">
    <property type="entry name" value="Ile-tRNA-ligase_type1"/>
</dbReference>
<reference evidence="13 14" key="1">
    <citation type="submission" date="2018-07" db="EMBL/GenBank/DDBJ databases">
        <title>Genomic Encyclopedia of Type Strains, Phase III (KMG-III): the genomes of soil and plant-associated and newly described type strains.</title>
        <authorList>
            <person name="Whitman W."/>
        </authorList>
    </citation>
    <scope>NUCLEOTIDE SEQUENCE [LARGE SCALE GENOMIC DNA]</scope>
    <source>
        <strain evidence="13 14">CECT 7031</strain>
    </source>
</reference>
<dbReference type="GO" id="GO:0004822">
    <property type="term" value="F:isoleucine-tRNA ligase activity"/>
    <property type="evidence" value="ECO:0007669"/>
    <property type="project" value="UniProtKB-UniRule"/>
</dbReference>
<comment type="catalytic activity">
    <reaction evidence="11 12">
        <text>tRNA(Ile) + L-isoleucine + ATP = L-isoleucyl-tRNA(Ile) + AMP + diphosphate</text>
        <dbReference type="Rhea" id="RHEA:11060"/>
        <dbReference type="Rhea" id="RHEA-COMP:9666"/>
        <dbReference type="Rhea" id="RHEA-COMP:9695"/>
        <dbReference type="ChEBI" id="CHEBI:30616"/>
        <dbReference type="ChEBI" id="CHEBI:33019"/>
        <dbReference type="ChEBI" id="CHEBI:58045"/>
        <dbReference type="ChEBI" id="CHEBI:78442"/>
        <dbReference type="ChEBI" id="CHEBI:78528"/>
        <dbReference type="ChEBI" id="CHEBI:456215"/>
        <dbReference type="EC" id="6.1.1.5"/>
    </reaction>
</comment>
<feature type="short sequence motif" description="'KMSKS' region" evidence="12">
    <location>
        <begin position="597"/>
        <end position="601"/>
    </location>
</feature>
<dbReference type="FunFam" id="3.40.50.620:FF:000152">
    <property type="entry name" value="Isoleucine--tRNA ligase"/>
    <property type="match status" value="1"/>
</dbReference>
<dbReference type="Proteomes" id="UP000254912">
    <property type="component" value="Unassembled WGS sequence"/>
</dbReference>
<dbReference type="GO" id="GO:0002161">
    <property type="term" value="F:aminoacyl-tRNA deacylase activity"/>
    <property type="evidence" value="ECO:0007669"/>
    <property type="project" value="InterPro"/>
</dbReference>
<dbReference type="InterPro" id="IPR001412">
    <property type="entry name" value="aa-tRNA-synth_I_CS"/>
</dbReference>
<dbReference type="KEGG" id="wso:WSWS_00486"/>
<dbReference type="HAMAP" id="MF_02002">
    <property type="entry name" value="Ile_tRNA_synth_type1"/>
    <property type="match status" value="1"/>
</dbReference>
<dbReference type="PANTHER" id="PTHR42765:SF1">
    <property type="entry name" value="ISOLEUCINE--TRNA LIGASE, MITOCHONDRIAL"/>
    <property type="match status" value="1"/>
</dbReference>
<dbReference type="NCBIfam" id="TIGR00392">
    <property type="entry name" value="ileS"/>
    <property type="match status" value="1"/>
</dbReference>
<keyword evidence="9 12" id="KW-0030">Aminoacyl-tRNA synthetase</keyword>
<evidence type="ECO:0000256" key="8">
    <source>
        <dbReference type="ARBA" id="ARBA00022917"/>
    </source>
</evidence>
<dbReference type="InterPro" id="IPR002301">
    <property type="entry name" value="Ile-tRNA-ligase"/>
</dbReference>
<comment type="subunit">
    <text evidence="12">Monomer.</text>
</comment>
<evidence type="ECO:0000256" key="4">
    <source>
        <dbReference type="ARBA" id="ARBA00022723"/>
    </source>
</evidence>
<name>A0A288QVH6_9LACO</name>
<comment type="similarity">
    <text evidence="1 12">Belongs to the class-I aminoacyl-tRNA synthetase family. IleS type 1 subfamily.</text>
</comment>
<evidence type="ECO:0000256" key="2">
    <source>
        <dbReference type="ARBA" id="ARBA00022490"/>
    </source>
</evidence>
<protein>
    <recommendedName>
        <fullName evidence="12">Isoleucine--tRNA ligase</fullName>
        <ecNumber evidence="12">6.1.1.5</ecNumber>
    </recommendedName>
    <alternativeName>
        <fullName evidence="12">Isoleucyl-tRNA synthetase</fullName>
        <shortName evidence="12">IleRS</shortName>
    </alternativeName>
</protein>
<dbReference type="SUPFAM" id="SSF47323">
    <property type="entry name" value="Anticodon-binding domain of a subclass of class I aminoacyl-tRNA synthetases"/>
    <property type="match status" value="1"/>
</dbReference>
<dbReference type="InterPro" id="IPR050081">
    <property type="entry name" value="Ile-tRNA_ligase"/>
</dbReference>